<evidence type="ECO:0000256" key="2">
    <source>
        <dbReference type="ARBA" id="ARBA00022448"/>
    </source>
</evidence>
<comment type="function">
    <text evidence="10">Na(+)/H(+) antiporter that extrudes sodium in exchange for external protons.</text>
</comment>
<evidence type="ECO:0000256" key="8">
    <source>
        <dbReference type="ARBA" id="ARBA00023136"/>
    </source>
</evidence>
<evidence type="ECO:0000313" key="13">
    <source>
        <dbReference type="EMBL" id="KWZ86212.1"/>
    </source>
</evidence>
<evidence type="ECO:0000256" key="3">
    <source>
        <dbReference type="ARBA" id="ARBA00022475"/>
    </source>
</evidence>
<feature type="transmembrane region" description="Helical" evidence="10">
    <location>
        <begin position="156"/>
        <end position="177"/>
    </location>
</feature>
<dbReference type="InterPro" id="IPR006153">
    <property type="entry name" value="Cation/H_exchanger_TM"/>
</dbReference>
<feature type="transmembrane region" description="Helical" evidence="10">
    <location>
        <begin position="84"/>
        <end position="107"/>
    </location>
</feature>
<dbReference type="GO" id="GO:0051453">
    <property type="term" value="P:regulation of intracellular pH"/>
    <property type="evidence" value="ECO:0007669"/>
    <property type="project" value="TreeGrafter"/>
</dbReference>
<keyword evidence="2 10" id="KW-0813">Transport</keyword>
<dbReference type="Gene3D" id="6.10.140.1330">
    <property type="match status" value="1"/>
</dbReference>
<feature type="coiled-coil region" evidence="11">
    <location>
        <begin position="451"/>
        <end position="495"/>
    </location>
</feature>
<evidence type="ECO:0000256" key="11">
    <source>
        <dbReference type="SAM" id="Coils"/>
    </source>
</evidence>
<keyword evidence="4 10" id="KW-0812">Transmembrane</keyword>
<sequence length="679" mass="76543">MNMFLILLILLLLVGISDILNHFIPFIPVPLIQIALGLAFAAVPVGAHVPLQPELFFVLFIAPLLFHDGRNVSREAMWRLRNPILLLALGLVFVTVFAVGYITHLMIPSLPLAAAFALAAILSPTDVVAVSAISERVKISRVIMNLLQGEGLLNDASSLVAFKFAIAAAVTGSFSLAEASGSFLLISIGGFLGGALLAFFIIRFRVLIRRLGMEDVTVHMLIQILTPFFIYLAAEHFHLSGILAVVAGGMVHAVEREREQSPNFSYQIVSRSTWTVLAYILNGLVFVLLGQQMPAVLGEIWTSSAFNNGTVILYIIVVTAALLLLRFLWVYAVWWAGWKSKKQRLAKPSLKHTAITTISGVRGAVTLAGAFSIPYTIASGAPFPDRSLLIFIAAGVILLTLVIASVFLPLLARREGNEADRSERKAEKNASIFIGEAAIQSVREEVNDENREAAAAVIDNYQNMLHQLKAEESEIDSLEFKRIETETRMKALEAETEYINALMKSKRIDQEMAFLFLEYIHRMEIAVTDKMKFRFLNLWTLFRKGATRFLFLFYPNKEKRRKQRINRYAKIRQIKIEMGEAAIRAIKSGMTEENREISFLVISEYRKFIRILNKPKNMEASLKYTQMERELQEKAFQAERNAVQALFERGKISRETARKLRKQINIREVYWMEEHQLHA</sequence>
<dbReference type="InterPro" id="IPR004705">
    <property type="entry name" value="Cation/H_exchanger_CPA1_bac"/>
</dbReference>
<dbReference type="GO" id="GO:0015386">
    <property type="term" value="F:potassium:proton antiporter activity"/>
    <property type="evidence" value="ECO:0007669"/>
    <property type="project" value="TreeGrafter"/>
</dbReference>
<evidence type="ECO:0000256" key="7">
    <source>
        <dbReference type="ARBA" id="ARBA00023065"/>
    </source>
</evidence>
<dbReference type="GO" id="GO:0098719">
    <property type="term" value="P:sodium ion import across plasma membrane"/>
    <property type="evidence" value="ECO:0007669"/>
    <property type="project" value="TreeGrafter"/>
</dbReference>
<evidence type="ECO:0000256" key="9">
    <source>
        <dbReference type="ARBA" id="ARBA00023201"/>
    </source>
</evidence>
<dbReference type="AlphaFoldDB" id="A0A133L3H7"/>
<dbReference type="Proteomes" id="UP000070376">
    <property type="component" value="Unassembled WGS sequence"/>
</dbReference>
<keyword evidence="11" id="KW-0175">Coiled coil</keyword>
<dbReference type="Pfam" id="PF00999">
    <property type="entry name" value="Na_H_Exchanger"/>
    <property type="match status" value="1"/>
</dbReference>
<name>A0A133L3H7_HEYCO</name>
<feature type="transmembrane region" description="Helical" evidence="10">
    <location>
        <begin position="31"/>
        <end position="64"/>
    </location>
</feature>
<keyword evidence="6 10" id="KW-0915">Sodium</keyword>
<dbReference type="PANTHER" id="PTHR10110:SF86">
    <property type="entry name" value="SODIUM_HYDROGEN EXCHANGER 7"/>
    <property type="match status" value="1"/>
</dbReference>
<evidence type="ECO:0000313" key="14">
    <source>
        <dbReference type="Proteomes" id="UP000070376"/>
    </source>
</evidence>
<dbReference type="RefSeq" id="WP_061086399.1">
    <property type="nucleotide sequence ID" value="NZ_KQ955787.1"/>
</dbReference>
<feature type="transmembrane region" description="Helical" evidence="10">
    <location>
        <begin position="113"/>
        <end position="135"/>
    </location>
</feature>
<feature type="transmembrane region" description="Helical" evidence="10">
    <location>
        <begin position="183"/>
        <end position="204"/>
    </location>
</feature>
<feature type="transmembrane region" description="Helical" evidence="10">
    <location>
        <begin position="238"/>
        <end position="254"/>
    </location>
</feature>
<keyword evidence="10" id="KW-0050">Antiport</keyword>
<proteinExistence type="inferred from homology"/>
<evidence type="ECO:0000256" key="4">
    <source>
        <dbReference type="ARBA" id="ARBA00022692"/>
    </source>
</evidence>
<dbReference type="GO" id="GO:0005886">
    <property type="term" value="C:plasma membrane"/>
    <property type="evidence" value="ECO:0007669"/>
    <property type="project" value="UniProtKB-SubCell"/>
</dbReference>
<dbReference type="EMBL" id="LRPN01000005">
    <property type="protein sequence ID" value="KWZ86212.1"/>
    <property type="molecule type" value="Genomic_DNA"/>
</dbReference>
<evidence type="ECO:0000259" key="12">
    <source>
        <dbReference type="Pfam" id="PF00999"/>
    </source>
</evidence>
<accession>A0A133L3H7</accession>
<organism evidence="13 14">
    <name type="scientific">Heyndrickxia coagulans</name>
    <name type="common">Weizmannia coagulans</name>
    <dbReference type="NCBI Taxonomy" id="1398"/>
    <lineage>
        <taxon>Bacteria</taxon>
        <taxon>Bacillati</taxon>
        <taxon>Bacillota</taxon>
        <taxon>Bacilli</taxon>
        <taxon>Bacillales</taxon>
        <taxon>Bacillaceae</taxon>
        <taxon>Heyndrickxia</taxon>
    </lineage>
</organism>
<evidence type="ECO:0000256" key="10">
    <source>
        <dbReference type="RuleBase" id="RU366002"/>
    </source>
</evidence>
<evidence type="ECO:0000256" key="1">
    <source>
        <dbReference type="ARBA" id="ARBA00004651"/>
    </source>
</evidence>
<dbReference type="PATRIC" id="fig|1398.22.peg.129"/>
<keyword evidence="8 10" id="KW-0472">Membrane</keyword>
<feature type="transmembrane region" description="Helical" evidence="10">
    <location>
        <begin position="389"/>
        <end position="412"/>
    </location>
</feature>
<feature type="domain" description="Cation/H+ exchanger transmembrane" evidence="12">
    <location>
        <begin position="10"/>
        <end position="412"/>
    </location>
</feature>
<evidence type="ECO:0000256" key="6">
    <source>
        <dbReference type="ARBA" id="ARBA00023053"/>
    </source>
</evidence>
<keyword evidence="9 10" id="KW-0739">Sodium transport</keyword>
<keyword evidence="3 10" id="KW-1003">Cell membrane</keyword>
<feature type="transmembrane region" description="Helical" evidence="10">
    <location>
        <begin position="311"/>
        <end position="334"/>
    </location>
</feature>
<comment type="caution">
    <text evidence="13">The sequence shown here is derived from an EMBL/GenBank/DDBJ whole genome shotgun (WGS) entry which is preliminary data.</text>
</comment>
<keyword evidence="5 10" id="KW-1133">Transmembrane helix</keyword>
<keyword evidence="7 10" id="KW-0406">Ion transport</keyword>
<gene>
    <name evidence="13" type="ORF">HMPREF3213_00123</name>
</gene>
<dbReference type="GO" id="GO:0015385">
    <property type="term" value="F:sodium:proton antiporter activity"/>
    <property type="evidence" value="ECO:0007669"/>
    <property type="project" value="InterPro"/>
</dbReference>
<comment type="similarity">
    <text evidence="10">Belongs to the monovalent cation:proton antiporter 1 (CPA1) transporter (TC 2.A.36) family.</text>
</comment>
<protein>
    <submittedName>
        <fullName evidence="13">Na+/H+ antiporter</fullName>
    </submittedName>
</protein>
<dbReference type="InterPro" id="IPR018422">
    <property type="entry name" value="Cation/H_exchanger_CPA1"/>
</dbReference>
<evidence type="ECO:0000256" key="5">
    <source>
        <dbReference type="ARBA" id="ARBA00022989"/>
    </source>
</evidence>
<dbReference type="PANTHER" id="PTHR10110">
    <property type="entry name" value="SODIUM/HYDROGEN EXCHANGER"/>
    <property type="match status" value="1"/>
</dbReference>
<feature type="transmembrane region" description="Helical" evidence="10">
    <location>
        <begin position="274"/>
        <end position="291"/>
    </location>
</feature>
<feature type="transmembrane region" description="Helical" evidence="10">
    <location>
        <begin position="355"/>
        <end position="377"/>
    </location>
</feature>
<dbReference type="NCBIfam" id="TIGR00831">
    <property type="entry name" value="a_cpa1"/>
    <property type="match status" value="1"/>
</dbReference>
<reference evidence="14" key="1">
    <citation type="submission" date="2016-01" db="EMBL/GenBank/DDBJ databases">
        <authorList>
            <person name="Mitreva M."/>
            <person name="Pepin K.H."/>
            <person name="Mihindukulasuriya K.A."/>
            <person name="Fulton R."/>
            <person name="Fronick C."/>
            <person name="O'Laughlin M."/>
            <person name="Miner T."/>
            <person name="Herter B."/>
            <person name="Rosa B.A."/>
            <person name="Cordes M."/>
            <person name="Tomlinson C."/>
            <person name="Wollam A."/>
            <person name="Palsikar V.B."/>
            <person name="Mardis E.R."/>
            <person name="Wilson R.K."/>
        </authorList>
    </citation>
    <scope>NUCLEOTIDE SEQUENCE [LARGE SCALE GENOMIC DNA]</scope>
    <source>
        <strain evidence="14">GED7749B</strain>
    </source>
</reference>
<comment type="subcellular location">
    <subcellularLocation>
        <location evidence="1 10">Cell membrane</location>
        <topology evidence="1 10">Multi-pass membrane protein</topology>
    </subcellularLocation>
</comment>
<feature type="transmembrane region" description="Helical" evidence="10">
    <location>
        <begin position="216"/>
        <end position="232"/>
    </location>
</feature>